<evidence type="ECO:0000256" key="8">
    <source>
        <dbReference type="SAM" id="Phobius"/>
    </source>
</evidence>
<evidence type="ECO:0000256" key="6">
    <source>
        <dbReference type="ARBA" id="ARBA00023136"/>
    </source>
</evidence>
<name>A0A1F7Y303_9BACT</name>
<keyword evidence="6 8" id="KW-0472">Membrane</keyword>
<feature type="transmembrane region" description="Helical" evidence="8">
    <location>
        <begin position="279"/>
        <end position="297"/>
    </location>
</feature>
<organism evidence="9 10">
    <name type="scientific">Candidatus Woesebacteria bacterium RIFCSPHIGHO2_01_FULL_38_26b</name>
    <dbReference type="NCBI Taxonomy" id="1802491"/>
    <lineage>
        <taxon>Bacteria</taxon>
        <taxon>Candidatus Woeseibacteriota</taxon>
    </lineage>
</organism>
<dbReference type="Proteomes" id="UP000176741">
    <property type="component" value="Unassembled WGS sequence"/>
</dbReference>
<dbReference type="Pfam" id="PF09594">
    <property type="entry name" value="GT87"/>
    <property type="match status" value="1"/>
</dbReference>
<feature type="transmembrane region" description="Helical" evidence="8">
    <location>
        <begin position="16"/>
        <end position="36"/>
    </location>
</feature>
<evidence type="ECO:0000256" key="1">
    <source>
        <dbReference type="ARBA" id="ARBA00004651"/>
    </source>
</evidence>
<sequence length="402" mass="46330">MIKKLNPYIDLRTIKLFLWSAFCISILLSTLMLIFINKDYLSVAGDFISYYVGGSIIARGMGADIYNLSLQYSQQLKITGAGVSDWVLPFRGLPIVALLYVPLTFISFTNSYVVFVILNVIVLLFIIFLLFKQMESTRKTPQFFLIPFLFIPILQTLWMGQLSIILCLILLTIYIFLKTEKSFWVGFFTSFVLIKAQYLLVIPFIFLIEKNKKEFVKGLSFSLAFIIIISIFVSGVRALLTYPTFLQITETPEFGSRINEVLSLNAAIHAFLPTNSKTLSLIVSGVLYLILLALYFFRRKIIGFEKSYIVTVLLALVFPIHILPFDYSLLIIPIFILIESYLKERRNSRKFYLIYIVLLLFVPLLGYFAVRHVVPLFLLLSSLHLLLENRPENIRYLDSNNE</sequence>
<reference evidence="9 10" key="1">
    <citation type="journal article" date="2016" name="Nat. Commun.">
        <title>Thousands of microbial genomes shed light on interconnected biogeochemical processes in an aquifer system.</title>
        <authorList>
            <person name="Anantharaman K."/>
            <person name="Brown C.T."/>
            <person name="Hug L.A."/>
            <person name="Sharon I."/>
            <person name="Castelle C.J."/>
            <person name="Probst A.J."/>
            <person name="Thomas B.C."/>
            <person name="Singh A."/>
            <person name="Wilkins M.J."/>
            <person name="Karaoz U."/>
            <person name="Brodie E.L."/>
            <person name="Williams K.H."/>
            <person name="Hubbard S.S."/>
            <person name="Banfield J.F."/>
        </authorList>
    </citation>
    <scope>NUCLEOTIDE SEQUENCE [LARGE SCALE GENOMIC DNA]</scope>
</reference>
<evidence type="ECO:0000313" key="10">
    <source>
        <dbReference type="Proteomes" id="UP000176741"/>
    </source>
</evidence>
<dbReference type="GO" id="GO:0016758">
    <property type="term" value="F:hexosyltransferase activity"/>
    <property type="evidence" value="ECO:0007669"/>
    <property type="project" value="InterPro"/>
</dbReference>
<evidence type="ECO:0000256" key="5">
    <source>
        <dbReference type="ARBA" id="ARBA00022989"/>
    </source>
</evidence>
<dbReference type="InterPro" id="IPR018584">
    <property type="entry name" value="GT87"/>
</dbReference>
<keyword evidence="3" id="KW-0808">Transferase</keyword>
<comment type="subcellular location">
    <subcellularLocation>
        <location evidence="1">Cell membrane</location>
        <topology evidence="1">Multi-pass membrane protein</topology>
    </subcellularLocation>
</comment>
<protein>
    <recommendedName>
        <fullName evidence="11">DUF2029 domain-containing protein</fullName>
    </recommendedName>
</protein>
<feature type="transmembrane region" description="Helical" evidence="8">
    <location>
        <begin position="143"/>
        <end position="176"/>
    </location>
</feature>
<feature type="transmembrane region" description="Helical" evidence="8">
    <location>
        <begin position="350"/>
        <end position="370"/>
    </location>
</feature>
<feature type="transmembrane region" description="Helical" evidence="8">
    <location>
        <begin position="86"/>
        <end position="106"/>
    </location>
</feature>
<keyword evidence="2" id="KW-1003">Cell membrane</keyword>
<keyword evidence="5 8" id="KW-1133">Transmembrane helix</keyword>
<feature type="transmembrane region" description="Helical" evidence="8">
    <location>
        <begin position="48"/>
        <end position="66"/>
    </location>
</feature>
<evidence type="ECO:0000256" key="4">
    <source>
        <dbReference type="ARBA" id="ARBA00022692"/>
    </source>
</evidence>
<dbReference type="EMBL" id="MGGD01000015">
    <property type="protein sequence ID" value="OGM21279.1"/>
    <property type="molecule type" value="Genomic_DNA"/>
</dbReference>
<evidence type="ECO:0000256" key="3">
    <source>
        <dbReference type="ARBA" id="ARBA00022679"/>
    </source>
</evidence>
<comment type="similarity">
    <text evidence="7">Belongs to the glycosyltransferase 87 family.</text>
</comment>
<feature type="transmembrane region" description="Helical" evidence="8">
    <location>
        <begin position="112"/>
        <end position="131"/>
    </location>
</feature>
<evidence type="ECO:0000256" key="7">
    <source>
        <dbReference type="ARBA" id="ARBA00024033"/>
    </source>
</evidence>
<feature type="transmembrane region" description="Helical" evidence="8">
    <location>
        <begin position="309"/>
        <end position="338"/>
    </location>
</feature>
<evidence type="ECO:0000256" key="2">
    <source>
        <dbReference type="ARBA" id="ARBA00022475"/>
    </source>
</evidence>
<feature type="transmembrane region" description="Helical" evidence="8">
    <location>
        <begin position="219"/>
        <end position="240"/>
    </location>
</feature>
<gene>
    <name evidence="9" type="ORF">A2771_03355</name>
</gene>
<dbReference type="AlphaFoldDB" id="A0A1F7Y303"/>
<proteinExistence type="inferred from homology"/>
<feature type="transmembrane region" description="Helical" evidence="8">
    <location>
        <begin position="182"/>
        <end position="207"/>
    </location>
</feature>
<dbReference type="GO" id="GO:0005886">
    <property type="term" value="C:plasma membrane"/>
    <property type="evidence" value="ECO:0007669"/>
    <property type="project" value="UniProtKB-SubCell"/>
</dbReference>
<evidence type="ECO:0008006" key="11">
    <source>
        <dbReference type="Google" id="ProtNLM"/>
    </source>
</evidence>
<accession>A0A1F7Y303</accession>
<keyword evidence="4 8" id="KW-0812">Transmembrane</keyword>
<comment type="caution">
    <text evidence="9">The sequence shown here is derived from an EMBL/GenBank/DDBJ whole genome shotgun (WGS) entry which is preliminary data.</text>
</comment>
<evidence type="ECO:0000313" key="9">
    <source>
        <dbReference type="EMBL" id="OGM21279.1"/>
    </source>
</evidence>